<dbReference type="SUPFAM" id="SSF55298">
    <property type="entry name" value="YjgF-like"/>
    <property type="match status" value="1"/>
</dbReference>
<dbReference type="Gene3D" id="3.30.1330.40">
    <property type="entry name" value="RutC-like"/>
    <property type="match status" value="1"/>
</dbReference>
<dbReference type="EMBL" id="JBICBT010001034">
    <property type="protein sequence ID" value="KAL3086736.1"/>
    <property type="molecule type" value="Genomic_DNA"/>
</dbReference>
<dbReference type="Proteomes" id="UP001620626">
    <property type="component" value="Unassembled WGS sequence"/>
</dbReference>
<dbReference type="InterPro" id="IPR035959">
    <property type="entry name" value="RutC-like_sf"/>
</dbReference>
<proteinExistence type="predicted"/>
<protein>
    <submittedName>
        <fullName evidence="1">Uncharacterized protein</fullName>
    </submittedName>
</protein>
<evidence type="ECO:0000313" key="1">
    <source>
        <dbReference type="EMBL" id="KAL3086736.1"/>
    </source>
</evidence>
<reference evidence="1 2" key="1">
    <citation type="submission" date="2024-10" db="EMBL/GenBank/DDBJ databases">
        <authorList>
            <person name="Kim D."/>
        </authorList>
    </citation>
    <scope>NUCLEOTIDE SEQUENCE [LARGE SCALE GENOMIC DNA]</scope>
    <source>
        <strain evidence="1">BH-2024</strain>
    </source>
</reference>
<dbReference type="Pfam" id="PF01042">
    <property type="entry name" value="Ribonuc_L-PSP"/>
    <property type="match status" value="1"/>
</dbReference>
<comment type="caution">
    <text evidence="1">The sequence shown here is derived from an EMBL/GenBank/DDBJ whole genome shotgun (WGS) entry which is preliminary data.</text>
</comment>
<name>A0ABD2J806_9BILA</name>
<accession>A0ABD2J806</accession>
<dbReference type="InterPro" id="IPR006175">
    <property type="entry name" value="YjgF/YER057c/UK114"/>
</dbReference>
<evidence type="ECO:0000313" key="2">
    <source>
        <dbReference type="Proteomes" id="UP001620626"/>
    </source>
</evidence>
<sequence>MTNIGEHLSYAGASFNHVTNCNITLANNRDFHIVDETFKSYFSPDACPACHFFFHKDKLPKNALVMIDAEAVLSGQ</sequence>
<organism evidence="1 2">
    <name type="scientific">Heterodera trifolii</name>
    <dbReference type="NCBI Taxonomy" id="157864"/>
    <lineage>
        <taxon>Eukaryota</taxon>
        <taxon>Metazoa</taxon>
        <taxon>Ecdysozoa</taxon>
        <taxon>Nematoda</taxon>
        <taxon>Chromadorea</taxon>
        <taxon>Rhabditida</taxon>
        <taxon>Tylenchina</taxon>
        <taxon>Tylenchomorpha</taxon>
        <taxon>Tylenchoidea</taxon>
        <taxon>Heteroderidae</taxon>
        <taxon>Heteroderinae</taxon>
        <taxon>Heterodera</taxon>
    </lineage>
</organism>
<dbReference type="AlphaFoldDB" id="A0ABD2J806"/>
<keyword evidence="2" id="KW-1185">Reference proteome</keyword>
<gene>
    <name evidence="1" type="ORF">niasHT_039402</name>
</gene>
<dbReference type="CDD" id="cd00448">
    <property type="entry name" value="YjgF_YER057c_UK114_family"/>
    <property type="match status" value="1"/>
</dbReference>